<dbReference type="KEGG" id="pez:HWQ56_10245"/>
<accession>A0A7D5H2V2</accession>
<evidence type="ECO:0000313" key="2">
    <source>
        <dbReference type="Proteomes" id="UP000509568"/>
    </source>
</evidence>
<name>A0A7D5H2V2_9PSED</name>
<dbReference type="EMBL" id="CP056030">
    <property type="protein sequence ID" value="QKZ04142.1"/>
    <property type="molecule type" value="Genomic_DNA"/>
</dbReference>
<evidence type="ECO:0000313" key="1">
    <source>
        <dbReference type="EMBL" id="QKZ04142.1"/>
    </source>
</evidence>
<gene>
    <name evidence="1" type="ORF">HWQ56_10245</name>
</gene>
<sequence>MIGRNTAWRQGSLIKQGELGAVGIAGEGDTYAIVISHDCDIPHEKEEVVEVIVCRAVSPDKTMLGSRNPRKLHLKLEREGTEIFLELSFKSRVLVGKSDFSTKLSGPDHDFFLSEPEKRVLKQWLSARFGRPAYPNAFERHLQQKVGKKDTVERCIARFTEPVSEHVVAMFIGLDGDKNVELEDEPYCLSIFIVYSTEYDAVTARKECEALAETLRCFLVEQYGSPDVAEKICLENCAAIADNKITLADLMKVDQWRLEWLSLTDGDEDYVAIGHV</sequence>
<protein>
    <submittedName>
        <fullName evidence="1">Uncharacterized protein</fullName>
    </submittedName>
</protein>
<organism evidence="1 2">
    <name type="scientific">Pseudomonas eucalypticola</name>
    <dbReference type="NCBI Taxonomy" id="2599595"/>
    <lineage>
        <taxon>Bacteria</taxon>
        <taxon>Pseudomonadati</taxon>
        <taxon>Pseudomonadota</taxon>
        <taxon>Gammaproteobacteria</taxon>
        <taxon>Pseudomonadales</taxon>
        <taxon>Pseudomonadaceae</taxon>
        <taxon>Pseudomonas</taxon>
    </lineage>
</organism>
<dbReference type="AlphaFoldDB" id="A0A7D5H2V2"/>
<reference evidence="1 2" key="1">
    <citation type="submission" date="2020-06" db="EMBL/GenBank/DDBJ databases">
        <title>Pseudomonas eucalypticola sp. nov., an endophyte of Eucalyptus dunnii leaves with biocontrol ability of eucalyptus leaf blight.</title>
        <authorList>
            <person name="Liu Y."/>
            <person name="Song Z."/>
            <person name="Zeng H."/>
            <person name="Lu M."/>
            <person name="Wang X."/>
            <person name="Lian X."/>
            <person name="Zhang Q."/>
        </authorList>
    </citation>
    <scope>NUCLEOTIDE SEQUENCE [LARGE SCALE GENOMIC DNA]</scope>
    <source>
        <strain evidence="1 2">NP-1</strain>
    </source>
</reference>
<dbReference type="RefSeq" id="WP_176570361.1">
    <property type="nucleotide sequence ID" value="NZ_CP056030.1"/>
</dbReference>
<dbReference type="Proteomes" id="UP000509568">
    <property type="component" value="Chromosome"/>
</dbReference>
<proteinExistence type="predicted"/>
<keyword evidence="2" id="KW-1185">Reference proteome</keyword>